<proteinExistence type="predicted"/>
<gene>
    <name evidence="1" type="ORF">BpHYR1_052873</name>
</gene>
<reference evidence="1 2" key="1">
    <citation type="journal article" date="2018" name="Sci. Rep.">
        <title>Genomic signatures of local adaptation to the degree of environmental predictability in rotifers.</title>
        <authorList>
            <person name="Franch-Gras L."/>
            <person name="Hahn C."/>
            <person name="Garcia-Roger E.M."/>
            <person name="Carmona M.J."/>
            <person name="Serra M."/>
            <person name="Gomez A."/>
        </authorList>
    </citation>
    <scope>NUCLEOTIDE SEQUENCE [LARGE SCALE GENOMIC DNA]</scope>
    <source>
        <strain evidence="1">HYR1</strain>
    </source>
</reference>
<name>A0A3M7RJ77_BRAPC</name>
<organism evidence="1 2">
    <name type="scientific">Brachionus plicatilis</name>
    <name type="common">Marine rotifer</name>
    <name type="synonym">Brachionus muelleri</name>
    <dbReference type="NCBI Taxonomy" id="10195"/>
    <lineage>
        <taxon>Eukaryota</taxon>
        <taxon>Metazoa</taxon>
        <taxon>Spiralia</taxon>
        <taxon>Gnathifera</taxon>
        <taxon>Rotifera</taxon>
        <taxon>Eurotatoria</taxon>
        <taxon>Monogononta</taxon>
        <taxon>Pseudotrocha</taxon>
        <taxon>Ploima</taxon>
        <taxon>Brachionidae</taxon>
        <taxon>Brachionus</taxon>
    </lineage>
</organism>
<evidence type="ECO:0000313" key="2">
    <source>
        <dbReference type="Proteomes" id="UP000276133"/>
    </source>
</evidence>
<dbReference type="AlphaFoldDB" id="A0A3M7RJ77"/>
<protein>
    <submittedName>
        <fullName evidence="1">Uncharacterized protein</fullName>
    </submittedName>
</protein>
<sequence>MTVLSDVFFVPGSFGANYDKKKCVQWLLIKRDRRGYGGQESKICCQAGAGSMKDVIQQHTGIDLELKNWKLNDRLSALF</sequence>
<dbReference type="Proteomes" id="UP000276133">
    <property type="component" value="Unassembled WGS sequence"/>
</dbReference>
<dbReference type="EMBL" id="REGN01003291">
    <property type="protein sequence ID" value="RNA23450.1"/>
    <property type="molecule type" value="Genomic_DNA"/>
</dbReference>
<accession>A0A3M7RJ77</accession>
<keyword evidence="2" id="KW-1185">Reference proteome</keyword>
<evidence type="ECO:0000313" key="1">
    <source>
        <dbReference type="EMBL" id="RNA23450.1"/>
    </source>
</evidence>
<comment type="caution">
    <text evidence="1">The sequence shown here is derived from an EMBL/GenBank/DDBJ whole genome shotgun (WGS) entry which is preliminary data.</text>
</comment>